<accession>A0A8H5GAP7</accession>
<dbReference type="Pfam" id="PF20152">
    <property type="entry name" value="DUF6534"/>
    <property type="match status" value="1"/>
</dbReference>
<gene>
    <name evidence="3" type="ORF">D9758_010276</name>
</gene>
<dbReference type="AlphaFoldDB" id="A0A8H5GAP7"/>
<evidence type="ECO:0000313" key="3">
    <source>
        <dbReference type="EMBL" id="KAF5361290.1"/>
    </source>
</evidence>
<dbReference type="EMBL" id="JAACJM010000041">
    <property type="protein sequence ID" value="KAF5361290.1"/>
    <property type="molecule type" value="Genomic_DNA"/>
</dbReference>
<dbReference type="Proteomes" id="UP000559256">
    <property type="component" value="Unassembled WGS sequence"/>
</dbReference>
<keyword evidence="1" id="KW-0812">Transmembrane</keyword>
<evidence type="ECO:0000313" key="4">
    <source>
        <dbReference type="Proteomes" id="UP000559256"/>
    </source>
</evidence>
<feature type="transmembrane region" description="Helical" evidence="1">
    <location>
        <begin position="87"/>
        <end position="107"/>
    </location>
</feature>
<dbReference type="PANTHER" id="PTHR40465:SF1">
    <property type="entry name" value="DUF6534 DOMAIN-CONTAINING PROTEIN"/>
    <property type="match status" value="1"/>
</dbReference>
<feature type="domain" description="DUF6534" evidence="2">
    <location>
        <begin position="165"/>
        <end position="249"/>
    </location>
</feature>
<dbReference type="PANTHER" id="PTHR40465">
    <property type="entry name" value="CHROMOSOME 1, WHOLE GENOME SHOTGUN SEQUENCE"/>
    <property type="match status" value="1"/>
</dbReference>
<feature type="transmembrane region" description="Helical" evidence="1">
    <location>
        <begin position="43"/>
        <end position="67"/>
    </location>
</feature>
<proteinExistence type="predicted"/>
<comment type="caution">
    <text evidence="3">The sequence shown here is derived from an EMBL/GenBank/DDBJ whole genome shotgun (WGS) entry which is preliminary data.</text>
</comment>
<dbReference type="OrthoDB" id="3183258at2759"/>
<organism evidence="3 4">
    <name type="scientific">Tetrapyrgos nigripes</name>
    <dbReference type="NCBI Taxonomy" id="182062"/>
    <lineage>
        <taxon>Eukaryota</taxon>
        <taxon>Fungi</taxon>
        <taxon>Dikarya</taxon>
        <taxon>Basidiomycota</taxon>
        <taxon>Agaricomycotina</taxon>
        <taxon>Agaricomycetes</taxon>
        <taxon>Agaricomycetidae</taxon>
        <taxon>Agaricales</taxon>
        <taxon>Marasmiineae</taxon>
        <taxon>Marasmiaceae</taxon>
        <taxon>Tetrapyrgos</taxon>
    </lineage>
</organism>
<evidence type="ECO:0000256" key="1">
    <source>
        <dbReference type="SAM" id="Phobius"/>
    </source>
</evidence>
<reference evidence="3 4" key="1">
    <citation type="journal article" date="2020" name="ISME J.">
        <title>Uncovering the hidden diversity of litter-decomposition mechanisms in mushroom-forming fungi.</title>
        <authorList>
            <person name="Floudas D."/>
            <person name="Bentzer J."/>
            <person name="Ahren D."/>
            <person name="Johansson T."/>
            <person name="Persson P."/>
            <person name="Tunlid A."/>
        </authorList>
    </citation>
    <scope>NUCLEOTIDE SEQUENCE [LARGE SCALE GENOMIC DNA]</scope>
    <source>
        <strain evidence="3 4">CBS 291.85</strain>
    </source>
</reference>
<keyword evidence="1" id="KW-0472">Membrane</keyword>
<feature type="transmembrane region" description="Helical" evidence="1">
    <location>
        <begin position="12"/>
        <end position="34"/>
    </location>
</feature>
<feature type="transmembrane region" description="Helical" evidence="1">
    <location>
        <begin position="119"/>
        <end position="148"/>
    </location>
</feature>
<sequence>MLGPAEVAHGPFLIGTFINILLYGISITQVYLYWNRYQAKDRWFIKAFVTLIFTADTVQTIFVMMYSYISLVKHFDDVEYLATARTWLFSAEPALAGIIGGMVQAFYAWRVKVLTGSWILVAIILVCSAACFLMGIATAIACNIVKAFVEFQKFQVIVIIWLVSATVADIIITATLVTHLRRHRTGFKNTDSHVDRIIRMSIQTGLLTSVWALVDLLVFLLDPTGLHLLFNNPLAKLYTNSLLSSLNSRGGWKFEDTNGTQDRIQTSRMDRDRSRGPVIIHVEEHEMTRTDRPSKTEDTITLQDGGEHNWHIDTKERQADTFAV</sequence>
<feature type="transmembrane region" description="Helical" evidence="1">
    <location>
        <begin position="154"/>
        <end position="177"/>
    </location>
</feature>
<dbReference type="InterPro" id="IPR045339">
    <property type="entry name" value="DUF6534"/>
</dbReference>
<keyword evidence="1" id="KW-1133">Transmembrane helix</keyword>
<protein>
    <recommendedName>
        <fullName evidence="2">DUF6534 domain-containing protein</fullName>
    </recommendedName>
</protein>
<keyword evidence="4" id="KW-1185">Reference proteome</keyword>
<feature type="transmembrane region" description="Helical" evidence="1">
    <location>
        <begin position="197"/>
        <end position="221"/>
    </location>
</feature>
<evidence type="ECO:0000259" key="2">
    <source>
        <dbReference type="Pfam" id="PF20152"/>
    </source>
</evidence>
<name>A0A8H5GAP7_9AGAR</name>